<dbReference type="PANTHER" id="PTHR45772:SF8">
    <property type="entry name" value="HIGH-AFFINITY BRANCHED-CHAIN AMINO ACID TRANSPORT ATP-BINDING PROTEIN"/>
    <property type="match status" value="1"/>
</dbReference>
<evidence type="ECO:0000313" key="6">
    <source>
        <dbReference type="EMBL" id="KYO50155.1"/>
    </source>
</evidence>
<dbReference type="SMART" id="SM00382">
    <property type="entry name" value="AAA"/>
    <property type="match status" value="1"/>
</dbReference>
<proteinExistence type="predicted"/>
<evidence type="ECO:0000256" key="2">
    <source>
        <dbReference type="ARBA" id="ARBA00022741"/>
    </source>
</evidence>
<dbReference type="Pfam" id="PF12399">
    <property type="entry name" value="BCA_ABC_TP_C"/>
    <property type="match status" value="1"/>
</dbReference>
<dbReference type="InterPro" id="IPR032823">
    <property type="entry name" value="BCA_ABC_TP_C"/>
</dbReference>
<dbReference type="AlphaFoldDB" id="A0A162JZ49"/>
<evidence type="ECO:0000259" key="4">
    <source>
        <dbReference type="PROSITE" id="PS50893"/>
    </source>
</evidence>
<dbReference type="GO" id="GO:0016887">
    <property type="term" value="F:ATP hydrolysis activity"/>
    <property type="evidence" value="ECO:0007669"/>
    <property type="project" value="InterPro"/>
</dbReference>
<protein>
    <submittedName>
        <fullName evidence="6">Urea ABC transporter ATP-binding protein UrtD</fullName>
    </submittedName>
</protein>
<dbReference type="InterPro" id="IPR003593">
    <property type="entry name" value="AAA+_ATPase"/>
</dbReference>
<dbReference type="GeneID" id="97240318"/>
<dbReference type="SUPFAM" id="SSF52540">
    <property type="entry name" value="P-loop containing nucleoside triphosphate hydrolases"/>
    <property type="match status" value="1"/>
</dbReference>
<dbReference type="Proteomes" id="UP000257706">
    <property type="component" value="Unassembled WGS sequence"/>
</dbReference>
<keyword evidence="1" id="KW-0813">Transport</keyword>
<dbReference type="Proteomes" id="UP000075787">
    <property type="component" value="Unassembled WGS sequence"/>
</dbReference>
<sequence>MTAGTRHGIALTLDGLGVSFGGFRAVDEVNLTVADGELRVLLGANGAGKTTLMDLISGRTRASRGRVHLHDTEITNWPEHRIARAGLGRKFQIPSVFRELTVRRNLEVAAFRAPSVRANLGFGLDAAGRRRVDEVLELTGLAQEAETVAGFLSHGQTQWLELGLLVVRSPRVILLDEPTAGMTQAETLKTARIINDLKGSHTLLVVEHDMAFVREIATRITVLHLGRVLAEGTVAEIETNADVRAAYLGTKGIG</sequence>
<dbReference type="InterPro" id="IPR003439">
    <property type="entry name" value="ABC_transporter-like_ATP-bd"/>
</dbReference>
<organism evidence="6 7">
    <name type="scientific">Tistrella mobilis</name>
    <dbReference type="NCBI Taxonomy" id="171437"/>
    <lineage>
        <taxon>Bacteria</taxon>
        <taxon>Pseudomonadati</taxon>
        <taxon>Pseudomonadota</taxon>
        <taxon>Alphaproteobacteria</taxon>
        <taxon>Geminicoccales</taxon>
        <taxon>Geminicoccaceae</taxon>
        <taxon>Tistrella</taxon>
    </lineage>
</organism>
<dbReference type="NCBIfam" id="TIGR03411">
    <property type="entry name" value="urea_trans_UrtD"/>
    <property type="match status" value="1"/>
</dbReference>
<dbReference type="PANTHER" id="PTHR45772">
    <property type="entry name" value="CONSERVED COMPONENT OF ABC TRANSPORTER FOR NATURAL AMINO ACIDS-RELATED"/>
    <property type="match status" value="1"/>
</dbReference>
<dbReference type="OrthoDB" id="9779872at2"/>
<dbReference type="GO" id="GO:0005524">
    <property type="term" value="F:ATP binding"/>
    <property type="evidence" value="ECO:0007669"/>
    <property type="project" value="UniProtKB-KW"/>
</dbReference>
<dbReference type="InterPro" id="IPR051120">
    <property type="entry name" value="ABC_AA/LPS_Transport"/>
</dbReference>
<keyword evidence="2" id="KW-0547">Nucleotide-binding</keyword>
<dbReference type="Pfam" id="PF00005">
    <property type="entry name" value="ABC_tran"/>
    <property type="match status" value="1"/>
</dbReference>
<dbReference type="RefSeq" id="WP_062768894.1">
    <property type="nucleotide sequence ID" value="NZ_CP121027.1"/>
</dbReference>
<dbReference type="GO" id="GO:0005886">
    <property type="term" value="C:plasma membrane"/>
    <property type="evidence" value="ECO:0007669"/>
    <property type="project" value="TreeGrafter"/>
</dbReference>
<dbReference type="EMBL" id="LPZR01000206">
    <property type="protein sequence ID" value="KYO50155.1"/>
    <property type="molecule type" value="Genomic_DNA"/>
</dbReference>
<dbReference type="InterPro" id="IPR017781">
    <property type="entry name" value="ABC_transptr_urea_ATP-bd_UrtD"/>
</dbReference>
<dbReference type="CDD" id="cd03219">
    <property type="entry name" value="ABC_Mj1267_LivG_branched"/>
    <property type="match status" value="1"/>
</dbReference>
<dbReference type="PROSITE" id="PS50893">
    <property type="entry name" value="ABC_TRANSPORTER_2"/>
    <property type="match status" value="1"/>
</dbReference>
<evidence type="ECO:0000313" key="7">
    <source>
        <dbReference type="Proteomes" id="UP000075787"/>
    </source>
</evidence>
<reference evidence="6 7" key="1">
    <citation type="submission" date="2015-12" db="EMBL/GenBank/DDBJ databases">
        <title>Genome sequence of Tistrella mobilis MCCC 1A02139.</title>
        <authorList>
            <person name="Lu L."/>
            <person name="Lai Q."/>
            <person name="Shao Z."/>
            <person name="Qian P."/>
        </authorList>
    </citation>
    <scope>NUCLEOTIDE SEQUENCE [LARGE SCALE GENOMIC DNA]</scope>
    <source>
        <strain evidence="6 7">MCCC 1A02139</strain>
    </source>
</reference>
<comment type="caution">
    <text evidence="6">The sequence shown here is derived from an EMBL/GenBank/DDBJ whole genome shotgun (WGS) entry which is preliminary data.</text>
</comment>
<dbReference type="EMBL" id="DMAI01000059">
    <property type="protein sequence ID" value="HAE46501.1"/>
    <property type="molecule type" value="Genomic_DNA"/>
</dbReference>
<dbReference type="InterPro" id="IPR027417">
    <property type="entry name" value="P-loop_NTPase"/>
</dbReference>
<keyword evidence="3 6" id="KW-0067">ATP-binding</keyword>
<evidence type="ECO:0000256" key="3">
    <source>
        <dbReference type="ARBA" id="ARBA00022840"/>
    </source>
</evidence>
<dbReference type="Gene3D" id="3.40.50.300">
    <property type="entry name" value="P-loop containing nucleotide triphosphate hydrolases"/>
    <property type="match status" value="1"/>
</dbReference>
<accession>A0A162JZ49</accession>
<feature type="domain" description="ABC transporter" evidence="4">
    <location>
        <begin position="11"/>
        <end position="250"/>
    </location>
</feature>
<reference evidence="5 8" key="2">
    <citation type="journal article" date="2018" name="Nat. Biotechnol.">
        <title>A standardized bacterial taxonomy based on genome phylogeny substantially revises the tree of life.</title>
        <authorList>
            <person name="Parks D.H."/>
            <person name="Chuvochina M."/>
            <person name="Waite D.W."/>
            <person name="Rinke C."/>
            <person name="Skarshewski A."/>
            <person name="Chaumeil P.A."/>
            <person name="Hugenholtz P."/>
        </authorList>
    </citation>
    <scope>NUCLEOTIDE SEQUENCE [LARGE SCALE GENOMIC DNA]</scope>
    <source>
        <strain evidence="5">UBA8739</strain>
    </source>
</reference>
<evidence type="ECO:0000256" key="1">
    <source>
        <dbReference type="ARBA" id="ARBA00022448"/>
    </source>
</evidence>
<evidence type="ECO:0000313" key="8">
    <source>
        <dbReference type="Proteomes" id="UP000257706"/>
    </source>
</evidence>
<name>A0A162JZ49_9PROT</name>
<evidence type="ECO:0000313" key="5">
    <source>
        <dbReference type="EMBL" id="HAE46501.1"/>
    </source>
</evidence>
<gene>
    <name evidence="5" type="primary">urtD</name>
    <name evidence="6" type="ORF">AUP44_14495</name>
    <name evidence="5" type="ORF">DCK97_03680</name>
</gene>